<name>A0A9W9V7P4_9EURO</name>
<dbReference type="InterPro" id="IPR032710">
    <property type="entry name" value="NTF2-like_dom_sf"/>
</dbReference>
<dbReference type="AlphaFoldDB" id="A0A9W9V7P4"/>
<dbReference type="OrthoDB" id="5175824at2759"/>
<sequence length="262" mass="30276">MAEDLKALTAELTSLKATVSRISDEAELRKLHFKYGYYLDKCLYQEVVDMWSQSPDAFIEFHGGRYRGPEGVRRLFIDRFASKFVKGRNGPVHGVLLDHAMMQDIIDVNDEGNHAWGRMRTFMSAGNHESIAKDHPRGLVQWWESGLYENEYIKEDGVWKPYRYRYFPFWQANFEKGWSHTPPEYIPFPKKCYPEDPIGPDQLVETRNLWPQTKVVPFHYPHPVTGKQVQESALVAPTLNGDLTEDGGALSIRDPDQRTGKL</sequence>
<feature type="domain" description="SnoaL-like" evidence="1">
    <location>
        <begin position="21"/>
        <end position="160"/>
    </location>
</feature>
<keyword evidence="3" id="KW-1185">Reference proteome</keyword>
<reference evidence="2" key="1">
    <citation type="submission" date="2022-12" db="EMBL/GenBank/DDBJ databases">
        <authorList>
            <person name="Petersen C."/>
        </authorList>
    </citation>
    <scope>NUCLEOTIDE SEQUENCE</scope>
    <source>
        <strain evidence="2">IBT 3081</strain>
    </source>
</reference>
<dbReference type="GeneID" id="81460751"/>
<organism evidence="2 3">
    <name type="scientific">Penicillium concentricum</name>
    <dbReference type="NCBI Taxonomy" id="293559"/>
    <lineage>
        <taxon>Eukaryota</taxon>
        <taxon>Fungi</taxon>
        <taxon>Dikarya</taxon>
        <taxon>Ascomycota</taxon>
        <taxon>Pezizomycotina</taxon>
        <taxon>Eurotiomycetes</taxon>
        <taxon>Eurotiomycetidae</taxon>
        <taxon>Eurotiales</taxon>
        <taxon>Aspergillaceae</taxon>
        <taxon>Penicillium</taxon>
    </lineage>
</organism>
<accession>A0A9W9V7P4</accession>
<dbReference type="Pfam" id="PF13577">
    <property type="entry name" value="SnoaL_4"/>
    <property type="match status" value="1"/>
</dbReference>
<dbReference type="Proteomes" id="UP001147752">
    <property type="component" value="Unassembled WGS sequence"/>
</dbReference>
<reference evidence="2" key="2">
    <citation type="journal article" date="2023" name="IMA Fungus">
        <title>Comparative genomic study of the Penicillium genus elucidates a diverse pangenome and 15 lateral gene transfer events.</title>
        <authorList>
            <person name="Petersen C."/>
            <person name="Sorensen T."/>
            <person name="Nielsen M.R."/>
            <person name="Sondergaard T.E."/>
            <person name="Sorensen J.L."/>
            <person name="Fitzpatrick D.A."/>
            <person name="Frisvad J.C."/>
            <person name="Nielsen K.L."/>
        </authorList>
    </citation>
    <scope>NUCLEOTIDE SEQUENCE</scope>
    <source>
        <strain evidence="2">IBT 3081</strain>
    </source>
</reference>
<dbReference type="InterPro" id="IPR037401">
    <property type="entry name" value="SnoaL-like"/>
</dbReference>
<evidence type="ECO:0000259" key="1">
    <source>
        <dbReference type="Pfam" id="PF13577"/>
    </source>
</evidence>
<evidence type="ECO:0000313" key="3">
    <source>
        <dbReference type="Proteomes" id="UP001147752"/>
    </source>
</evidence>
<evidence type="ECO:0000313" key="2">
    <source>
        <dbReference type="EMBL" id="KAJ5371832.1"/>
    </source>
</evidence>
<proteinExistence type="predicted"/>
<gene>
    <name evidence="2" type="ORF">N7517_003838</name>
</gene>
<comment type="caution">
    <text evidence="2">The sequence shown here is derived from an EMBL/GenBank/DDBJ whole genome shotgun (WGS) entry which is preliminary data.</text>
</comment>
<dbReference type="EMBL" id="JAPZBT010000002">
    <property type="protein sequence ID" value="KAJ5371832.1"/>
    <property type="molecule type" value="Genomic_DNA"/>
</dbReference>
<dbReference type="RefSeq" id="XP_056577818.1">
    <property type="nucleotide sequence ID" value="XM_056721568.1"/>
</dbReference>
<protein>
    <recommendedName>
        <fullName evidence="1">SnoaL-like domain-containing protein</fullName>
    </recommendedName>
</protein>
<dbReference type="SUPFAM" id="SSF54427">
    <property type="entry name" value="NTF2-like"/>
    <property type="match status" value="1"/>
</dbReference>
<dbReference type="Gene3D" id="3.10.450.50">
    <property type="match status" value="1"/>
</dbReference>